<evidence type="ECO:0000256" key="6">
    <source>
        <dbReference type="ARBA" id="ARBA00022833"/>
    </source>
</evidence>
<feature type="active site" description="Nucleophile" evidence="9">
    <location>
        <position position="129"/>
    </location>
</feature>
<evidence type="ECO:0000256" key="4">
    <source>
        <dbReference type="ARBA" id="ARBA00022741"/>
    </source>
</evidence>
<accession>A0ABX2IKU7</accession>
<keyword evidence="4 9" id="KW-0547">Nucleotide-binding</keyword>
<protein>
    <recommendedName>
        <fullName evidence="9">GTP cyclohydrolase-2</fullName>
        <ecNumber evidence="9">3.5.4.25</ecNumber>
    </recommendedName>
    <alternativeName>
        <fullName evidence="9">GTP cyclohydrolase II</fullName>
    </alternativeName>
</protein>
<name>A0ABX2IKU7_9RHOO</name>
<feature type="binding site" evidence="9">
    <location>
        <position position="155"/>
    </location>
    <ligand>
        <name>GTP</name>
        <dbReference type="ChEBI" id="CHEBI:37565"/>
    </ligand>
</feature>
<feature type="binding site" evidence="9">
    <location>
        <position position="115"/>
    </location>
    <ligand>
        <name>GTP</name>
        <dbReference type="ChEBI" id="CHEBI:37565"/>
    </ligand>
</feature>
<feature type="binding site" evidence="9">
    <location>
        <begin position="49"/>
        <end position="53"/>
    </location>
    <ligand>
        <name>GTP</name>
        <dbReference type="ChEBI" id="CHEBI:37565"/>
    </ligand>
</feature>
<keyword evidence="13" id="KW-1185">Reference proteome</keyword>
<feature type="binding site" evidence="9">
    <location>
        <position position="70"/>
    </location>
    <ligand>
        <name>GTP</name>
        <dbReference type="ChEBI" id="CHEBI:37565"/>
    </ligand>
</feature>
<comment type="caution">
    <text evidence="12">The sequence shown here is derived from an EMBL/GenBank/DDBJ whole genome shotgun (WGS) entry which is preliminary data.</text>
</comment>
<evidence type="ECO:0000259" key="11">
    <source>
        <dbReference type="Pfam" id="PF00925"/>
    </source>
</evidence>
<feature type="domain" description="GTP cyclohydrolase II" evidence="11">
    <location>
        <begin position="9"/>
        <end position="169"/>
    </location>
</feature>
<dbReference type="PANTHER" id="PTHR21327">
    <property type="entry name" value="GTP CYCLOHYDROLASE II-RELATED"/>
    <property type="match status" value="1"/>
</dbReference>
<evidence type="ECO:0000256" key="5">
    <source>
        <dbReference type="ARBA" id="ARBA00022801"/>
    </source>
</evidence>
<feature type="region of interest" description="Disordered" evidence="10">
    <location>
        <begin position="188"/>
        <end position="214"/>
    </location>
</feature>
<keyword evidence="3 9" id="KW-0479">Metal-binding</keyword>
<evidence type="ECO:0000313" key="13">
    <source>
        <dbReference type="Proteomes" id="UP000778523"/>
    </source>
</evidence>
<evidence type="ECO:0000256" key="9">
    <source>
        <dbReference type="HAMAP-Rule" id="MF_00179"/>
    </source>
</evidence>
<dbReference type="InterPro" id="IPR036144">
    <property type="entry name" value="RibA-like_sf"/>
</dbReference>
<comment type="pathway">
    <text evidence="1 9">Cofactor biosynthesis; riboflavin biosynthesis; 5-amino-6-(D-ribitylamino)uracil from GTP: step 1/4.</text>
</comment>
<comment type="cofactor">
    <cofactor evidence="9">
        <name>Zn(2+)</name>
        <dbReference type="ChEBI" id="CHEBI:29105"/>
    </cofactor>
    <text evidence="9">Binds 1 zinc ion per subunit.</text>
</comment>
<dbReference type="Gene3D" id="3.40.50.10990">
    <property type="entry name" value="GTP cyclohydrolase II"/>
    <property type="match status" value="1"/>
</dbReference>
<feature type="binding site" evidence="9">
    <location>
        <position position="150"/>
    </location>
    <ligand>
        <name>GTP</name>
        <dbReference type="ChEBI" id="CHEBI:37565"/>
    </ligand>
</feature>
<sequence>MSIFDQISQSVLPTAHGEFRVHAFREHGGVEHLALVRGVVEGQTGVLVRVHSECLTGDVFGSRRCDCGEQLELALQRIAAAGTGVCIYVRGHEGRGIGLQQKIAAYAKQDEGLDTVEANLALGQPADRRSYAAPAEILRHLGVVSIRLMSNNPTKRQALEREGVKVLESLSHEVPSNPDNRRYMQTKRQRMGHVLRLPDSPEAQPSEPEQADAQ</sequence>
<dbReference type="NCBIfam" id="NF001591">
    <property type="entry name" value="PRK00393.1"/>
    <property type="match status" value="1"/>
</dbReference>
<evidence type="ECO:0000313" key="12">
    <source>
        <dbReference type="EMBL" id="NSL54956.1"/>
    </source>
</evidence>
<keyword evidence="7 9" id="KW-0342">GTP-binding</keyword>
<comment type="similarity">
    <text evidence="9">Belongs to the GTP cyclohydrolase II family.</text>
</comment>
<feature type="active site" description="Proton acceptor" evidence="9">
    <location>
        <position position="127"/>
    </location>
</feature>
<dbReference type="CDD" id="cd00641">
    <property type="entry name" value="GTP_cyclohydro2"/>
    <property type="match status" value="1"/>
</dbReference>
<comment type="function">
    <text evidence="9">Catalyzes the conversion of GTP to 2,5-diamino-6-ribosylamino-4(3H)-pyrimidinone 5'-phosphate (DARP), formate and pyrophosphate.</text>
</comment>
<proteinExistence type="inferred from homology"/>
<feature type="binding site" evidence="9">
    <location>
        <begin position="93"/>
        <end position="95"/>
    </location>
    <ligand>
        <name>GTP</name>
        <dbReference type="ChEBI" id="CHEBI:37565"/>
    </ligand>
</feature>
<dbReference type="RefSeq" id="WP_170021449.1">
    <property type="nucleotide sequence ID" value="NZ_JABCSC020000002.1"/>
</dbReference>
<dbReference type="GO" id="GO:0003935">
    <property type="term" value="F:GTP cyclohydrolase II activity"/>
    <property type="evidence" value="ECO:0007669"/>
    <property type="project" value="UniProtKB-EC"/>
</dbReference>
<dbReference type="EMBL" id="JABCSC020000002">
    <property type="protein sequence ID" value="NSL54956.1"/>
    <property type="molecule type" value="Genomic_DNA"/>
</dbReference>
<dbReference type="PANTHER" id="PTHR21327:SF18">
    <property type="entry name" value="3,4-DIHYDROXY-2-BUTANONE 4-PHOSPHATE SYNTHASE"/>
    <property type="match status" value="1"/>
</dbReference>
<feature type="binding site" evidence="9">
    <location>
        <position position="65"/>
    </location>
    <ligand>
        <name>Zn(2+)</name>
        <dbReference type="ChEBI" id="CHEBI:29105"/>
        <note>catalytic</note>
    </ligand>
</feature>
<evidence type="ECO:0000256" key="3">
    <source>
        <dbReference type="ARBA" id="ARBA00022723"/>
    </source>
</evidence>
<feature type="binding site" evidence="9">
    <location>
        <position position="67"/>
    </location>
    <ligand>
        <name>Zn(2+)</name>
        <dbReference type="ChEBI" id="CHEBI:29105"/>
        <note>catalytic</note>
    </ligand>
</feature>
<evidence type="ECO:0000256" key="7">
    <source>
        <dbReference type="ARBA" id="ARBA00023134"/>
    </source>
</evidence>
<dbReference type="Proteomes" id="UP000778523">
    <property type="component" value="Unassembled WGS sequence"/>
</dbReference>
<dbReference type="NCBIfam" id="TIGR00505">
    <property type="entry name" value="ribA"/>
    <property type="match status" value="1"/>
</dbReference>
<evidence type="ECO:0000256" key="2">
    <source>
        <dbReference type="ARBA" id="ARBA00022619"/>
    </source>
</evidence>
<evidence type="ECO:0000256" key="10">
    <source>
        <dbReference type="SAM" id="MobiDB-lite"/>
    </source>
</evidence>
<dbReference type="EC" id="3.5.4.25" evidence="9"/>
<keyword evidence="2 9" id="KW-0686">Riboflavin biosynthesis</keyword>
<dbReference type="SUPFAM" id="SSF142695">
    <property type="entry name" value="RibA-like"/>
    <property type="match status" value="1"/>
</dbReference>
<dbReference type="Pfam" id="PF00925">
    <property type="entry name" value="GTP_cyclohydro2"/>
    <property type="match status" value="1"/>
</dbReference>
<feature type="binding site" evidence="9">
    <location>
        <position position="54"/>
    </location>
    <ligand>
        <name>Zn(2+)</name>
        <dbReference type="ChEBI" id="CHEBI:29105"/>
        <note>catalytic</note>
    </ligand>
</feature>
<keyword evidence="5 9" id="KW-0378">Hydrolase</keyword>
<reference evidence="12 13" key="1">
    <citation type="submission" date="2020-06" db="EMBL/GenBank/DDBJ databases">
        <title>Draft genome of Uliginosibacterium sp. IMCC34675.</title>
        <authorList>
            <person name="Song J."/>
        </authorList>
    </citation>
    <scope>NUCLEOTIDE SEQUENCE [LARGE SCALE GENOMIC DNA]</scope>
    <source>
        <strain evidence="12 13">IMCC34675</strain>
    </source>
</reference>
<dbReference type="InterPro" id="IPR000926">
    <property type="entry name" value="RibA"/>
</dbReference>
<evidence type="ECO:0000256" key="1">
    <source>
        <dbReference type="ARBA" id="ARBA00004853"/>
    </source>
</evidence>
<organism evidence="12 13">
    <name type="scientific">Uliginosibacterium aquaticum</name>
    <dbReference type="NCBI Taxonomy" id="2731212"/>
    <lineage>
        <taxon>Bacteria</taxon>
        <taxon>Pseudomonadati</taxon>
        <taxon>Pseudomonadota</taxon>
        <taxon>Betaproteobacteria</taxon>
        <taxon>Rhodocyclales</taxon>
        <taxon>Zoogloeaceae</taxon>
        <taxon>Uliginosibacterium</taxon>
    </lineage>
</organism>
<dbReference type="InterPro" id="IPR032677">
    <property type="entry name" value="GTP_cyclohydro_II"/>
</dbReference>
<gene>
    <name evidence="9 12" type="primary">ribA</name>
    <name evidence="12" type="ORF">HJ583_007965</name>
</gene>
<evidence type="ECO:0000256" key="8">
    <source>
        <dbReference type="ARBA" id="ARBA00049295"/>
    </source>
</evidence>
<comment type="catalytic activity">
    <reaction evidence="8 9">
        <text>GTP + 4 H2O = 2,5-diamino-6-hydroxy-4-(5-phosphoribosylamino)-pyrimidine + formate + 2 phosphate + 3 H(+)</text>
        <dbReference type="Rhea" id="RHEA:23704"/>
        <dbReference type="ChEBI" id="CHEBI:15377"/>
        <dbReference type="ChEBI" id="CHEBI:15378"/>
        <dbReference type="ChEBI" id="CHEBI:15740"/>
        <dbReference type="ChEBI" id="CHEBI:37565"/>
        <dbReference type="ChEBI" id="CHEBI:43474"/>
        <dbReference type="ChEBI" id="CHEBI:58614"/>
        <dbReference type="EC" id="3.5.4.25"/>
    </reaction>
</comment>
<dbReference type="HAMAP" id="MF_00179">
    <property type="entry name" value="RibA"/>
    <property type="match status" value="1"/>
</dbReference>
<keyword evidence="6 9" id="KW-0862">Zinc</keyword>